<feature type="compositionally biased region" description="Polar residues" evidence="1">
    <location>
        <begin position="132"/>
        <end position="142"/>
    </location>
</feature>
<evidence type="ECO:0000256" key="1">
    <source>
        <dbReference type="SAM" id="MobiDB-lite"/>
    </source>
</evidence>
<feature type="region of interest" description="Disordered" evidence="1">
    <location>
        <begin position="66"/>
        <end position="159"/>
    </location>
</feature>
<protein>
    <submittedName>
        <fullName evidence="2">Uncharacterized protein</fullName>
    </submittedName>
</protein>
<feature type="compositionally biased region" description="Basic and acidic residues" evidence="1">
    <location>
        <begin position="143"/>
        <end position="153"/>
    </location>
</feature>
<feature type="compositionally biased region" description="Basic residues" evidence="1">
    <location>
        <begin position="96"/>
        <end position="107"/>
    </location>
</feature>
<feature type="compositionally biased region" description="Basic and acidic residues" evidence="1">
    <location>
        <begin position="66"/>
        <end position="76"/>
    </location>
</feature>
<sequence length="176" mass="20601">MRILLRLLLFHQFTNFITMKRKEIQRKLHDSLINMLYTPPSPPPHENKYDQQTHDLAREIANSDHHHTDELEREAETNFSVSSEEDDELGSEKLTRAQRKRLRRKKLKEAASHRRQIIGPELPPTGDDQINDEVSNVHQQSEGVRRNVTERSESGNNRKTSESLFSFIQFFANLTS</sequence>
<dbReference type="AlphaFoldDB" id="A0A9R1WA20"/>
<dbReference type="EMBL" id="NBSK02000002">
    <property type="protein sequence ID" value="KAJ0219929.1"/>
    <property type="molecule type" value="Genomic_DNA"/>
</dbReference>
<evidence type="ECO:0000313" key="3">
    <source>
        <dbReference type="Proteomes" id="UP000235145"/>
    </source>
</evidence>
<keyword evidence="3" id="KW-1185">Reference proteome</keyword>
<comment type="caution">
    <text evidence="2">The sequence shown here is derived from an EMBL/GenBank/DDBJ whole genome shotgun (WGS) entry which is preliminary data.</text>
</comment>
<accession>A0A9R1WA20</accession>
<dbReference type="Proteomes" id="UP000235145">
    <property type="component" value="Unassembled WGS sequence"/>
</dbReference>
<gene>
    <name evidence="2" type="ORF">LSAT_V11C200080200</name>
</gene>
<name>A0A9R1WA20_LACSA</name>
<organism evidence="2 3">
    <name type="scientific">Lactuca sativa</name>
    <name type="common">Garden lettuce</name>
    <dbReference type="NCBI Taxonomy" id="4236"/>
    <lineage>
        <taxon>Eukaryota</taxon>
        <taxon>Viridiplantae</taxon>
        <taxon>Streptophyta</taxon>
        <taxon>Embryophyta</taxon>
        <taxon>Tracheophyta</taxon>
        <taxon>Spermatophyta</taxon>
        <taxon>Magnoliopsida</taxon>
        <taxon>eudicotyledons</taxon>
        <taxon>Gunneridae</taxon>
        <taxon>Pentapetalae</taxon>
        <taxon>asterids</taxon>
        <taxon>campanulids</taxon>
        <taxon>Asterales</taxon>
        <taxon>Asteraceae</taxon>
        <taxon>Cichorioideae</taxon>
        <taxon>Cichorieae</taxon>
        <taxon>Lactucinae</taxon>
        <taxon>Lactuca</taxon>
    </lineage>
</organism>
<reference evidence="2 3" key="1">
    <citation type="journal article" date="2017" name="Nat. Commun.">
        <title>Genome assembly with in vitro proximity ligation data and whole-genome triplication in lettuce.</title>
        <authorList>
            <person name="Reyes-Chin-Wo S."/>
            <person name="Wang Z."/>
            <person name="Yang X."/>
            <person name="Kozik A."/>
            <person name="Arikit S."/>
            <person name="Song C."/>
            <person name="Xia L."/>
            <person name="Froenicke L."/>
            <person name="Lavelle D.O."/>
            <person name="Truco M.J."/>
            <person name="Xia R."/>
            <person name="Zhu S."/>
            <person name="Xu C."/>
            <person name="Xu H."/>
            <person name="Xu X."/>
            <person name="Cox K."/>
            <person name="Korf I."/>
            <person name="Meyers B.C."/>
            <person name="Michelmore R.W."/>
        </authorList>
    </citation>
    <scope>NUCLEOTIDE SEQUENCE [LARGE SCALE GENOMIC DNA]</scope>
    <source>
        <strain evidence="3">cv. Salinas</strain>
        <tissue evidence="2">Seedlings</tissue>
    </source>
</reference>
<proteinExistence type="predicted"/>
<evidence type="ECO:0000313" key="2">
    <source>
        <dbReference type="EMBL" id="KAJ0219929.1"/>
    </source>
</evidence>